<accession>A0A2S0RG20</accession>
<reference evidence="7 8" key="1">
    <citation type="submission" date="2018-04" db="EMBL/GenBank/DDBJ databases">
        <title>Genome sequencing of Flavobacterium sp. HYN0048.</title>
        <authorList>
            <person name="Yi H."/>
            <person name="Baek C."/>
        </authorList>
    </citation>
    <scope>NUCLEOTIDE SEQUENCE [LARGE SCALE GENOMIC DNA]</scope>
    <source>
        <strain evidence="7 8">HYN0048</strain>
    </source>
</reference>
<dbReference type="EC" id="2.7.13.3" evidence="2"/>
<evidence type="ECO:0000256" key="2">
    <source>
        <dbReference type="ARBA" id="ARBA00012438"/>
    </source>
</evidence>
<dbReference type="InterPro" id="IPR003661">
    <property type="entry name" value="HisK_dim/P_dom"/>
</dbReference>
<dbReference type="InterPro" id="IPR004358">
    <property type="entry name" value="Sig_transdc_His_kin-like_C"/>
</dbReference>
<evidence type="ECO:0000313" key="7">
    <source>
        <dbReference type="EMBL" id="AWA30606.1"/>
    </source>
</evidence>
<dbReference type="PROSITE" id="PS50109">
    <property type="entry name" value="HIS_KIN"/>
    <property type="match status" value="1"/>
</dbReference>
<dbReference type="KEGG" id="fmg:HYN48_11180"/>
<dbReference type="GO" id="GO:0000155">
    <property type="term" value="F:phosphorelay sensor kinase activity"/>
    <property type="evidence" value="ECO:0007669"/>
    <property type="project" value="InterPro"/>
</dbReference>
<feature type="domain" description="Histidine kinase" evidence="6">
    <location>
        <begin position="230"/>
        <end position="449"/>
    </location>
</feature>
<keyword evidence="3" id="KW-0597">Phosphoprotein</keyword>
<dbReference type="SUPFAM" id="SSF55781">
    <property type="entry name" value="GAF domain-like"/>
    <property type="match status" value="1"/>
</dbReference>
<organism evidence="7 8">
    <name type="scientific">Flavobacterium magnum</name>
    <dbReference type="NCBI Taxonomy" id="2162713"/>
    <lineage>
        <taxon>Bacteria</taxon>
        <taxon>Pseudomonadati</taxon>
        <taxon>Bacteroidota</taxon>
        <taxon>Flavobacteriia</taxon>
        <taxon>Flavobacteriales</taxon>
        <taxon>Flavobacteriaceae</taxon>
        <taxon>Flavobacterium</taxon>
    </lineage>
</organism>
<dbReference type="EMBL" id="CP028811">
    <property type="protein sequence ID" value="AWA30606.1"/>
    <property type="molecule type" value="Genomic_DNA"/>
</dbReference>
<dbReference type="PANTHER" id="PTHR43304">
    <property type="entry name" value="PHYTOCHROME-LIKE PROTEIN CPH1"/>
    <property type="match status" value="1"/>
</dbReference>
<evidence type="ECO:0000256" key="3">
    <source>
        <dbReference type="ARBA" id="ARBA00022553"/>
    </source>
</evidence>
<protein>
    <recommendedName>
        <fullName evidence="2">histidine kinase</fullName>
        <ecNumber evidence="2">2.7.13.3</ecNumber>
    </recommendedName>
</protein>
<dbReference type="Pfam" id="PF00512">
    <property type="entry name" value="HisKA"/>
    <property type="match status" value="1"/>
</dbReference>
<proteinExistence type="predicted"/>
<dbReference type="PANTHER" id="PTHR43304:SF1">
    <property type="entry name" value="PAC DOMAIN-CONTAINING PROTEIN"/>
    <property type="match status" value="1"/>
</dbReference>
<dbReference type="InterPro" id="IPR036097">
    <property type="entry name" value="HisK_dim/P_sf"/>
</dbReference>
<dbReference type="Gene3D" id="3.30.450.40">
    <property type="match status" value="1"/>
</dbReference>
<dbReference type="AlphaFoldDB" id="A0A2S0RG20"/>
<dbReference type="RefSeq" id="WP_108371735.1">
    <property type="nucleotide sequence ID" value="NZ_CP028811.1"/>
</dbReference>
<dbReference type="InterPro" id="IPR036890">
    <property type="entry name" value="HATPase_C_sf"/>
</dbReference>
<gene>
    <name evidence="7" type="ORF">HYN48_11180</name>
</gene>
<dbReference type="SUPFAM" id="SSF47384">
    <property type="entry name" value="Homodimeric domain of signal transducing histidine kinase"/>
    <property type="match status" value="1"/>
</dbReference>
<keyword evidence="5" id="KW-0418">Kinase</keyword>
<dbReference type="Pfam" id="PF01590">
    <property type="entry name" value="GAF"/>
    <property type="match status" value="1"/>
</dbReference>
<dbReference type="OrthoDB" id="9811889at2"/>
<keyword evidence="8" id="KW-1185">Reference proteome</keyword>
<evidence type="ECO:0000256" key="5">
    <source>
        <dbReference type="ARBA" id="ARBA00022777"/>
    </source>
</evidence>
<dbReference type="Gene3D" id="3.30.565.10">
    <property type="entry name" value="Histidine kinase-like ATPase, C-terminal domain"/>
    <property type="match status" value="1"/>
</dbReference>
<comment type="catalytic activity">
    <reaction evidence="1">
        <text>ATP + protein L-histidine = ADP + protein N-phospho-L-histidine.</text>
        <dbReference type="EC" id="2.7.13.3"/>
    </reaction>
</comment>
<dbReference type="Proteomes" id="UP000244193">
    <property type="component" value="Chromosome"/>
</dbReference>
<dbReference type="InterPro" id="IPR003594">
    <property type="entry name" value="HATPase_dom"/>
</dbReference>
<dbReference type="InterPro" id="IPR052162">
    <property type="entry name" value="Sensor_kinase/Photoreceptor"/>
</dbReference>
<dbReference type="InterPro" id="IPR005467">
    <property type="entry name" value="His_kinase_dom"/>
</dbReference>
<dbReference type="PRINTS" id="PR00344">
    <property type="entry name" value="BCTRLSENSOR"/>
</dbReference>
<evidence type="ECO:0000259" key="6">
    <source>
        <dbReference type="PROSITE" id="PS50109"/>
    </source>
</evidence>
<dbReference type="Gene3D" id="1.10.287.130">
    <property type="match status" value="1"/>
</dbReference>
<dbReference type="CDD" id="cd00082">
    <property type="entry name" value="HisKA"/>
    <property type="match status" value="1"/>
</dbReference>
<dbReference type="SMART" id="SM00388">
    <property type="entry name" value="HisKA"/>
    <property type="match status" value="1"/>
</dbReference>
<dbReference type="Pfam" id="PF02518">
    <property type="entry name" value="HATPase_c"/>
    <property type="match status" value="1"/>
</dbReference>
<evidence type="ECO:0000256" key="1">
    <source>
        <dbReference type="ARBA" id="ARBA00000085"/>
    </source>
</evidence>
<evidence type="ECO:0000313" key="8">
    <source>
        <dbReference type="Proteomes" id="UP000244193"/>
    </source>
</evidence>
<keyword evidence="4" id="KW-0808">Transferase</keyword>
<evidence type="ECO:0000256" key="4">
    <source>
        <dbReference type="ARBA" id="ARBA00022679"/>
    </source>
</evidence>
<dbReference type="SMART" id="SM00387">
    <property type="entry name" value="HATPase_c"/>
    <property type="match status" value="1"/>
</dbReference>
<dbReference type="InterPro" id="IPR003018">
    <property type="entry name" value="GAF"/>
</dbReference>
<sequence>MKTTVDELENKLSDYEKNRLLALQSYHIADTLNEKEYDDIAKLAAAICGTPVSLVTFVDENWQWFKAKVGTDFKGTPREIAFCEHTIRIPDEVMVVEDAAIDPRFAANPLVTENPNIRFYAGAPFTTAEGYTLGTVCVLDVVPRKLSDQQTDALRILSGQVSELLKTRRMYTELGLANKLLRGKNKLIKDDRVRLQGELQVQAMERIREISAKNAELEQINKELESFAYITSHDLQEPLRKIQTFVSILQEREMAKLSVKGAEHLQKIRTSAERMQRLIQDLLQYSRTAVPSCAFEETTLSLVFNPAIEDLRDEIEARGARIEVRNDGRLFVIGFQFHQLFYNLLSNALKFSRKNVTPHIIISLEYVEAEQGSPYFRIEFSDNGIGFDNAYSDRIFTLFQRLSSEDMVAGTGIGLTIVRKIVTNHHGTVKAFGDLNVGARFEICIPDRAQAVKASQQA</sequence>
<dbReference type="InterPro" id="IPR029016">
    <property type="entry name" value="GAF-like_dom_sf"/>
</dbReference>
<dbReference type="SUPFAM" id="SSF55874">
    <property type="entry name" value="ATPase domain of HSP90 chaperone/DNA topoisomerase II/histidine kinase"/>
    <property type="match status" value="1"/>
</dbReference>
<name>A0A2S0RG20_9FLAO</name>